<evidence type="ECO:0000313" key="1">
    <source>
        <dbReference type="EMBL" id="CUQ17133.1"/>
    </source>
</evidence>
<accession>A0A174U446</accession>
<evidence type="ECO:0000313" key="2">
    <source>
        <dbReference type="Proteomes" id="UP000095725"/>
    </source>
</evidence>
<name>A0A174U446_9BACE</name>
<dbReference type="AlphaFoldDB" id="A0A174U446"/>
<organism evidence="1 2">
    <name type="scientific">Bacteroides caccae</name>
    <dbReference type="NCBI Taxonomy" id="47678"/>
    <lineage>
        <taxon>Bacteria</taxon>
        <taxon>Pseudomonadati</taxon>
        <taxon>Bacteroidota</taxon>
        <taxon>Bacteroidia</taxon>
        <taxon>Bacteroidales</taxon>
        <taxon>Bacteroidaceae</taxon>
        <taxon>Bacteroides</taxon>
    </lineage>
</organism>
<dbReference type="Proteomes" id="UP000095725">
    <property type="component" value="Unassembled WGS sequence"/>
</dbReference>
<gene>
    <name evidence="1" type="ORF">ERS852558_02059</name>
</gene>
<dbReference type="EMBL" id="CZBL01000007">
    <property type="protein sequence ID" value="CUQ17133.1"/>
    <property type="molecule type" value="Genomic_DNA"/>
</dbReference>
<protein>
    <submittedName>
        <fullName evidence="1">Uncharacterized protein</fullName>
    </submittedName>
</protein>
<reference evidence="1 2" key="1">
    <citation type="submission" date="2015-09" db="EMBL/GenBank/DDBJ databases">
        <authorList>
            <consortium name="Pathogen Informatics"/>
        </authorList>
    </citation>
    <scope>NUCLEOTIDE SEQUENCE [LARGE SCALE GENOMIC DNA]</scope>
    <source>
        <strain evidence="1 2">2789STDY5834946</strain>
    </source>
</reference>
<dbReference type="RefSeq" id="WP_055256311.1">
    <property type="nucleotide sequence ID" value="NZ_CP081920.1"/>
</dbReference>
<sequence length="267" mass="29058">MKEKYNIVISERQAVPRSKRMREKGQSASSAAVLVSGAGEGNSSCDRHTHTNLPALERIGFDEGDDKYLMVRVGTVDDETGELIVTHEKVKAGYADKAHELDEDSPMNEKFLRKDQPDSTDFLLSANGGLVVRSGKTLSELQSQISDSLSELDKDSITELGDEGSLSTALLELPVNEGITGTLGGLDNVSDRADDIDAQDVVLVKQKGGILWETIEMDKMKGKDGVIVYPTMGINVRTGHLILSVPTNNYENQFKVTNGHLILQQNG</sequence>
<proteinExistence type="predicted"/>